<dbReference type="EMBL" id="UINC01079301">
    <property type="protein sequence ID" value="SVC21166.1"/>
    <property type="molecule type" value="Genomic_DNA"/>
</dbReference>
<evidence type="ECO:0000313" key="1">
    <source>
        <dbReference type="EMBL" id="SVC21166.1"/>
    </source>
</evidence>
<proteinExistence type="predicted"/>
<organism evidence="1">
    <name type="scientific">marine metagenome</name>
    <dbReference type="NCBI Taxonomy" id="408172"/>
    <lineage>
        <taxon>unclassified sequences</taxon>
        <taxon>metagenomes</taxon>
        <taxon>ecological metagenomes</taxon>
    </lineage>
</organism>
<dbReference type="AlphaFoldDB" id="A0A382KAZ8"/>
<name>A0A382KAZ8_9ZZZZ</name>
<protein>
    <submittedName>
        <fullName evidence="1">Uncharacterized protein</fullName>
    </submittedName>
</protein>
<accession>A0A382KAZ8</accession>
<gene>
    <name evidence="1" type="ORF">METZ01_LOCUS274020</name>
</gene>
<sequence>MVSPELRTEKSSIAFALVQQYSWQRCADETLTFLSTII</sequence>
<reference evidence="1" key="1">
    <citation type="submission" date="2018-05" db="EMBL/GenBank/DDBJ databases">
        <authorList>
            <person name="Lanie J.A."/>
            <person name="Ng W.-L."/>
            <person name="Kazmierczak K.M."/>
            <person name="Andrzejewski T.M."/>
            <person name="Davidsen T.M."/>
            <person name="Wayne K.J."/>
            <person name="Tettelin H."/>
            <person name="Glass J.I."/>
            <person name="Rusch D."/>
            <person name="Podicherti R."/>
            <person name="Tsui H.-C.T."/>
            <person name="Winkler M.E."/>
        </authorList>
    </citation>
    <scope>NUCLEOTIDE SEQUENCE</scope>
</reference>